<proteinExistence type="predicted"/>
<dbReference type="AlphaFoldDB" id="A0ABD6EVJ5"/>
<dbReference type="EMBL" id="JBGFUD010012616">
    <property type="protein sequence ID" value="MFH4983515.1"/>
    <property type="molecule type" value="Genomic_DNA"/>
</dbReference>
<protein>
    <submittedName>
        <fullName evidence="1">Uncharacterized protein</fullName>
    </submittedName>
</protein>
<dbReference type="Proteomes" id="UP001608902">
    <property type="component" value="Unassembled WGS sequence"/>
</dbReference>
<organism evidence="1 2">
    <name type="scientific">Gnathostoma spinigerum</name>
    <dbReference type="NCBI Taxonomy" id="75299"/>
    <lineage>
        <taxon>Eukaryota</taxon>
        <taxon>Metazoa</taxon>
        <taxon>Ecdysozoa</taxon>
        <taxon>Nematoda</taxon>
        <taxon>Chromadorea</taxon>
        <taxon>Rhabditida</taxon>
        <taxon>Spirurina</taxon>
        <taxon>Gnathostomatomorpha</taxon>
        <taxon>Gnathostomatoidea</taxon>
        <taxon>Gnathostomatidae</taxon>
        <taxon>Gnathostoma</taxon>
    </lineage>
</organism>
<sequence length="112" mass="13155">MTEAYRFIESSPRSLNMNFPLRELRDRRYTRGIIHRTFGRELRRKAYLDTFDYDTPAVPGDGTDHISKLPDVVFSECSVICILWIMCIHFLRFANVGCTYWYNTIVCGGTFE</sequence>
<evidence type="ECO:0000313" key="1">
    <source>
        <dbReference type="EMBL" id="MFH4983515.1"/>
    </source>
</evidence>
<keyword evidence="2" id="KW-1185">Reference proteome</keyword>
<name>A0ABD6EVJ5_9BILA</name>
<comment type="caution">
    <text evidence="1">The sequence shown here is derived from an EMBL/GenBank/DDBJ whole genome shotgun (WGS) entry which is preliminary data.</text>
</comment>
<accession>A0ABD6EVJ5</accession>
<gene>
    <name evidence="1" type="ORF">AB6A40_010224</name>
</gene>
<reference evidence="1 2" key="1">
    <citation type="submission" date="2024-08" db="EMBL/GenBank/DDBJ databases">
        <title>Gnathostoma spinigerum genome.</title>
        <authorList>
            <person name="Gonzalez-Bertolin B."/>
            <person name="Monzon S."/>
            <person name="Zaballos A."/>
            <person name="Jimenez P."/>
            <person name="Dekumyoy P."/>
            <person name="Varona S."/>
            <person name="Cuesta I."/>
            <person name="Sumanam S."/>
            <person name="Adisakwattana P."/>
            <person name="Gasser R.B."/>
            <person name="Hernandez-Gonzalez A."/>
            <person name="Young N.D."/>
            <person name="Perteguer M.J."/>
        </authorList>
    </citation>
    <scope>NUCLEOTIDE SEQUENCE [LARGE SCALE GENOMIC DNA]</scope>
    <source>
        <strain evidence="1">AL3</strain>
        <tissue evidence="1">Liver</tissue>
    </source>
</reference>
<evidence type="ECO:0000313" key="2">
    <source>
        <dbReference type="Proteomes" id="UP001608902"/>
    </source>
</evidence>